<dbReference type="Pfam" id="PF01569">
    <property type="entry name" value="PAP2"/>
    <property type="match status" value="1"/>
</dbReference>
<dbReference type="Proteomes" id="UP001226720">
    <property type="component" value="Unassembled WGS sequence"/>
</dbReference>
<evidence type="ECO:0000259" key="2">
    <source>
        <dbReference type="Pfam" id="PF01569"/>
    </source>
</evidence>
<evidence type="ECO:0000313" key="3">
    <source>
        <dbReference type="EMBL" id="MDQ0483720.1"/>
    </source>
</evidence>
<feature type="region of interest" description="Disordered" evidence="1">
    <location>
        <begin position="273"/>
        <end position="295"/>
    </location>
</feature>
<dbReference type="SUPFAM" id="SSF48317">
    <property type="entry name" value="Acid phosphatase/Vanadium-dependent haloperoxidase"/>
    <property type="match status" value="1"/>
</dbReference>
<proteinExistence type="predicted"/>
<organism evidence="3 4">
    <name type="scientific">Guptibacillus hwajinpoensis</name>
    <dbReference type="NCBI Taxonomy" id="208199"/>
    <lineage>
        <taxon>Bacteria</taxon>
        <taxon>Bacillati</taxon>
        <taxon>Bacillota</taxon>
        <taxon>Bacilli</taxon>
        <taxon>Bacillales</taxon>
        <taxon>Guptibacillaceae</taxon>
        <taxon>Guptibacillus</taxon>
    </lineage>
</organism>
<accession>A0ABU0K2Y6</accession>
<protein>
    <recommendedName>
        <fullName evidence="2">Phosphatidic acid phosphatase type 2/haloperoxidase domain-containing protein</fullName>
    </recommendedName>
</protein>
<feature type="domain" description="Phosphatidic acid phosphatase type 2/haloperoxidase" evidence="2">
    <location>
        <begin position="132"/>
        <end position="226"/>
    </location>
</feature>
<comment type="caution">
    <text evidence="3">The sequence shown here is derived from an EMBL/GenBank/DDBJ whole genome shotgun (WGS) entry which is preliminary data.</text>
</comment>
<dbReference type="PANTHER" id="PTHR34599:SF1">
    <property type="entry name" value="PHOSPHATIDIC ACID PHOSPHATASE TYPE 2_HALOPEROXIDASE DOMAIN-CONTAINING PROTEIN"/>
    <property type="match status" value="1"/>
</dbReference>
<dbReference type="EMBL" id="JAUSWM010000004">
    <property type="protein sequence ID" value="MDQ0483720.1"/>
    <property type="molecule type" value="Genomic_DNA"/>
</dbReference>
<evidence type="ECO:0000256" key="1">
    <source>
        <dbReference type="SAM" id="MobiDB-lite"/>
    </source>
</evidence>
<dbReference type="CDD" id="cd03398">
    <property type="entry name" value="PAP2_haloperoxidase"/>
    <property type="match status" value="1"/>
</dbReference>
<name>A0ABU0K2Y6_9BACL</name>
<dbReference type="RefSeq" id="WP_301552545.1">
    <property type="nucleotide sequence ID" value="NZ_JAQRMZ010000008.1"/>
</dbReference>
<dbReference type="InterPro" id="IPR000326">
    <property type="entry name" value="PAP2/HPO"/>
</dbReference>
<dbReference type="PANTHER" id="PTHR34599">
    <property type="entry name" value="PEROXIDASE-RELATED"/>
    <property type="match status" value="1"/>
</dbReference>
<keyword evidence="4" id="KW-1185">Reference proteome</keyword>
<sequence>MSRDNYLRWSEVPYGGETKPPTDPVNTLAGSWPTTFIERRGNRFYSPRGPIHFDIPDPNQIDWEAELKVVQETLDNITPKQIRIAKYWGTGVATKQWTPIIDRLIDTYGATPPYAARILDTVQAGINDTFVTGWYYKYLWDVARPIQYDQELEPILCTPRFPTYLSGHSAIAGCAEVMLSYFFPGEAKRLHQLAEEAAVSRLYAGVHFPVDNDAALVMGRQIGEIAVEQLRRQRNASGKRVDTPYIENLHARLRPPPFRQAIPFPFDNTCTSNTRNTQCSASNPTLFIPDKSKKS</sequence>
<feature type="compositionally biased region" description="Polar residues" evidence="1">
    <location>
        <begin position="273"/>
        <end position="285"/>
    </location>
</feature>
<dbReference type="GeneID" id="301328198"/>
<dbReference type="Gene3D" id="1.10.606.20">
    <property type="match status" value="1"/>
</dbReference>
<dbReference type="InterPro" id="IPR036938">
    <property type="entry name" value="PAP2/HPO_sf"/>
</dbReference>
<reference evidence="3" key="1">
    <citation type="submission" date="2023-07" db="EMBL/GenBank/DDBJ databases">
        <title>Genomic Encyclopedia of Type Strains, Phase IV (KMG-IV): sequencing the most valuable type-strain genomes for metagenomic binning, comparative biology and taxonomic classification.</title>
        <authorList>
            <person name="Goeker M."/>
        </authorList>
    </citation>
    <scope>NUCLEOTIDE SEQUENCE [LARGE SCALE GENOMIC DNA]</scope>
    <source>
        <strain evidence="3">JSM 076093</strain>
    </source>
</reference>
<evidence type="ECO:0000313" key="4">
    <source>
        <dbReference type="Proteomes" id="UP001226720"/>
    </source>
</evidence>
<gene>
    <name evidence="3" type="ORF">QO000_002702</name>
</gene>
<dbReference type="InterPro" id="IPR052559">
    <property type="entry name" value="V-haloperoxidase"/>
</dbReference>